<dbReference type="InterPro" id="IPR000073">
    <property type="entry name" value="AB_hydrolase_1"/>
</dbReference>
<evidence type="ECO:0000313" key="4">
    <source>
        <dbReference type="Proteomes" id="UP001156703"/>
    </source>
</evidence>
<dbReference type="RefSeq" id="WP_029941788.1">
    <property type="nucleotide sequence ID" value="NZ_BSOO01000010.1"/>
</dbReference>
<proteinExistence type="predicted"/>
<organism evidence="3 4">
    <name type="scientific">Sphingomonas astaxanthinifaciens DSM 22298</name>
    <dbReference type="NCBI Taxonomy" id="1123267"/>
    <lineage>
        <taxon>Bacteria</taxon>
        <taxon>Pseudomonadati</taxon>
        <taxon>Pseudomonadota</taxon>
        <taxon>Alphaproteobacteria</taxon>
        <taxon>Sphingomonadales</taxon>
        <taxon>Sphingomonadaceae</taxon>
        <taxon>Sphingomonas</taxon>
    </lineage>
</organism>
<reference evidence="4" key="1">
    <citation type="journal article" date="2019" name="Int. J. Syst. Evol. Microbiol.">
        <title>The Global Catalogue of Microorganisms (GCM) 10K type strain sequencing project: providing services to taxonomists for standard genome sequencing and annotation.</title>
        <authorList>
            <consortium name="The Broad Institute Genomics Platform"/>
            <consortium name="The Broad Institute Genome Sequencing Center for Infectious Disease"/>
            <person name="Wu L."/>
            <person name="Ma J."/>
        </authorList>
    </citation>
    <scope>NUCLEOTIDE SEQUENCE [LARGE SCALE GENOMIC DNA]</scope>
    <source>
        <strain evidence="4">NBRC 102146</strain>
    </source>
</reference>
<sequence>MVSVLLLSAALVAAPVSSEVTAPGPLAPLAGTMIDAGKGAPVVLVIPGSGPTDRDGNNPLGVTAASYRLLAEGLAAKGISSVRIDKRGMFGSKAAIADPNKVTIADYATDARNWVKAVRARTGAKCVWLLGHSEGSLVALAAAQGAEGVCGVVSVSGAGRKLGDVMRAQLRANPANAPILDPALKAIDALEAGKDVAPAELPGPLAMVFAPPVQGYLKDLLPKDPARLAASLSVPLLVVQGETDLQTSVEDARALAAAQPKAKLVLVPGVNHVLKAAPLDRAANLAAYADPSLPVAPAVVEAIAGFVKG</sequence>
<comment type="caution">
    <text evidence="3">The sequence shown here is derived from an EMBL/GenBank/DDBJ whole genome shotgun (WGS) entry which is preliminary data.</text>
</comment>
<evidence type="ECO:0000256" key="1">
    <source>
        <dbReference type="SAM" id="SignalP"/>
    </source>
</evidence>
<dbReference type="Proteomes" id="UP001156703">
    <property type="component" value="Unassembled WGS sequence"/>
</dbReference>
<protein>
    <submittedName>
        <fullName evidence="3">Alpha/beta hydrolase</fullName>
    </submittedName>
</protein>
<dbReference type="InterPro" id="IPR053145">
    <property type="entry name" value="AB_hydrolase_Est10"/>
</dbReference>
<dbReference type="PANTHER" id="PTHR43265">
    <property type="entry name" value="ESTERASE ESTD"/>
    <property type="match status" value="1"/>
</dbReference>
<feature type="chain" id="PRO_5045239755" evidence="1">
    <location>
        <begin position="23"/>
        <end position="309"/>
    </location>
</feature>
<keyword evidence="1" id="KW-0732">Signal</keyword>
<dbReference type="PANTHER" id="PTHR43265:SF1">
    <property type="entry name" value="ESTERASE ESTD"/>
    <property type="match status" value="1"/>
</dbReference>
<evidence type="ECO:0000259" key="2">
    <source>
        <dbReference type="Pfam" id="PF12697"/>
    </source>
</evidence>
<dbReference type="InterPro" id="IPR029058">
    <property type="entry name" value="AB_hydrolase_fold"/>
</dbReference>
<evidence type="ECO:0000313" key="3">
    <source>
        <dbReference type="EMBL" id="GLR47582.1"/>
    </source>
</evidence>
<keyword evidence="4" id="KW-1185">Reference proteome</keyword>
<dbReference type="Gene3D" id="3.40.50.1820">
    <property type="entry name" value="alpha/beta hydrolase"/>
    <property type="match status" value="1"/>
</dbReference>
<dbReference type="Pfam" id="PF12697">
    <property type="entry name" value="Abhydrolase_6"/>
    <property type="match status" value="1"/>
</dbReference>
<dbReference type="GO" id="GO:0016787">
    <property type="term" value="F:hydrolase activity"/>
    <property type="evidence" value="ECO:0007669"/>
    <property type="project" value="UniProtKB-KW"/>
</dbReference>
<feature type="domain" description="AB hydrolase-1" evidence="2">
    <location>
        <begin position="43"/>
        <end position="286"/>
    </location>
</feature>
<dbReference type="EMBL" id="BSOO01000010">
    <property type="protein sequence ID" value="GLR47582.1"/>
    <property type="molecule type" value="Genomic_DNA"/>
</dbReference>
<gene>
    <name evidence="3" type="ORF">GCM10007925_12940</name>
</gene>
<accession>A0ABQ5Z6F3</accession>
<name>A0ABQ5Z6F3_9SPHN</name>
<keyword evidence="3" id="KW-0378">Hydrolase</keyword>
<dbReference type="SUPFAM" id="SSF53474">
    <property type="entry name" value="alpha/beta-Hydrolases"/>
    <property type="match status" value="1"/>
</dbReference>
<feature type="signal peptide" evidence="1">
    <location>
        <begin position="1"/>
        <end position="22"/>
    </location>
</feature>